<dbReference type="Proteomes" id="UP000256869">
    <property type="component" value="Unassembled WGS sequence"/>
</dbReference>
<proteinExistence type="predicted"/>
<dbReference type="AlphaFoldDB" id="A0A3D9INC6"/>
<organism evidence="2 3">
    <name type="scientific">Cohnella lupini</name>
    <dbReference type="NCBI Taxonomy" id="1294267"/>
    <lineage>
        <taxon>Bacteria</taxon>
        <taxon>Bacillati</taxon>
        <taxon>Bacillota</taxon>
        <taxon>Bacilli</taxon>
        <taxon>Bacillales</taxon>
        <taxon>Paenibacillaceae</taxon>
        <taxon>Cohnella</taxon>
    </lineage>
</organism>
<evidence type="ECO:0000259" key="1">
    <source>
        <dbReference type="Pfam" id="PF06983"/>
    </source>
</evidence>
<dbReference type="OrthoDB" id="9795306at2"/>
<feature type="domain" description="PhnB-like" evidence="1">
    <location>
        <begin position="11"/>
        <end position="128"/>
    </location>
</feature>
<sequence length="133" mass="14271">MGNLKPFITSEDARSQAEFYLQSLGGEIASISTHGDLMGAQNEFKDKVMHMCVLVAGGNAIFMADAIEPFTPGTGISLALELPTETEASEAFAKLAVGGNVKYPIGLQPFGLFFGELTDKFGIHWMITAAPKW</sequence>
<dbReference type="InterPro" id="IPR028973">
    <property type="entry name" value="PhnB-like"/>
</dbReference>
<dbReference type="Pfam" id="PF06983">
    <property type="entry name" value="3-dmu-9_3-mt"/>
    <property type="match status" value="1"/>
</dbReference>
<name>A0A3D9INC6_9BACL</name>
<dbReference type="PANTHER" id="PTHR33990">
    <property type="entry name" value="PROTEIN YJDN-RELATED"/>
    <property type="match status" value="1"/>
</dbReference>
<gene>
    <name evidence="2" type="ORF">DFP95_104266</name>
</gene>
<keyword evidence="3" id="KW-1185">Reference proteome</keyword>
<dbReference type="PANTHER" id="PTHR33990:SF1">
    <property type="entry name" value="PROTEIN YJDN"/>
    <property type="match status" value="1"/>
</dbReference>
<comment type="caution">
    <text evidence="2">The sequence shown here is derived from an EMBL/GenBank/DDBJ whole genome shotgun (WGS) entry which is preliminary data.</text>
</comment>
<dbReference type="SUPFAM" id="SSF54593">
    <property type="entry name" value="Glyoxalase/Bleomycin resistance protein/Dihydroxybiphenyl dioxygenase"/>
    <property type="match status" value="1"/>
</dbReference>
<dbReference type="Gene3D" id="3.10.180.10">
    <property type="entry name" value="2,3-Dihydroxybiphenyl 1,2-Dioxygenase, domain 1"/>
    <property type="match status" value="1"/>
</dbReference>
<reference evidence="2 3" key="1">
    <citation type="submission" date="2018-07" db="EMBL/GenBank/DDBJ databases">
        <title>Genomic Encyclopedia of Type Strains, Phase III (KMG-III): the genomes of soil and plant-associated and newly described type strains.</title>
        <authorList>
            <person name="Whitman W."/>
        </authorList>
    </citation>
    <scope>NUCLEOTIDE SEQUENCE [LARGE SCALE GENOMIC DNA]</scope>
    <source>
        <strain evidence="2 3">CECT 8236</strain>
    </source>
</reference>
<dbReference type="RefSeq" id="WP_115992551.1">
    <property type="nucleotide sequence ID" value="NZ_QRDY01000004.1"/>
</dbReference>
<dbReference type="EMBL" id="QRDY01000004">
    <property type="protein sequence ID" value="RED63272.1"/>
    <property type="molecule type" value="Genomic_DNA"/>
</dbReference>
<evidence type="ECO:0000313" key="3">
    <source>
        <dbReference type="Proteomes" id="UP000256869"/>
    </source>
</evidence>
<evidence type="ECO:0000313" key="2">
    <source>
        <dbReference type="EMBL" id="RED63272.1"/>
    </source>
</evidence>
<protein>
    <submittedName>
        <fullName evidence="2">PhnB protein</fullName>
    </submittedName>
</protein>
<accession>A0A3D9INC6</accession>
<dbReference type="InterPro" id="IPR029068">
    <property type="entry name" value="Glyas_Bleomycin-R_OHBP_Dase"/>
</dbReference>